<dbReference type="Gene3D" id="3.40.50.10890">
    <property type="match status" value="1"/>
</dbReference>
<dbReference type="Pfam" id="PF00753">
    <property type="entry name" value="Lactamase_B"/>
    <property type="match status" value="1"/>
</dbReference>
<keyword evidence="1" id="KW-0378">Hydrolase</keyword>
<dbReference type="Pfam" id="PF10996">
    <property type="entry name" value="Beta-Casp"/>
    <property type="match status" value="1"/>
</dbReference>
<dbReference type="Gene3D" id="3.60.15.10">
    <property type="entry name" value="Ribonuclease Z/Hydroxyacylglutathione hydrolase-like"/>
    <property type="match status" value="1"/>
</dbReference>
<dbReference type="PANTHER" id="PTHR11203">
    <property type="entry name" value="CLEAVAGE AND POLYADENYLATION SPECIFICITY FACTOR FAMILY MEMBER"/>
    <property type="match status" value="1"/>
</dbReference>
<dbReference type="InterPro" id="IPR050698">
    <property type="entry name" value="MBL"/>
</dbReference>
<evidence type="ECO:0000313" key="4">
    <source>
        <dbReference type="EMBL" id="CAB4678538.1"/>
    </source>
</evidence>
<accession>A0A6J6N010</accession>
<evidence type="ECO:0000256" key="1">
    <source>
        <dbReference type="ARBA" id="ARBA00022801"/>
    </source>
</evidence>
<feature type="domain" description="Metallo-beta-lactamase" evidence="2">
    <location>
        <begin position="16"/>
        <end position="226"/>
    </location>
</feature>
<dbReference type="SMART" id="SM00849">
    <property type="entry name" value="Lactamase_B"/>
    <property type="match status" value="1"/>
</dbReference>
<proteinExistence type="predicted"/>
<dbReference type="SUPFAM" id="SSF56281">
    <property type="entry name" value="Metallo-hydrolase/oxidoreductase"/>
    <property type="match status" value="1"/>
</dbReference>
<dbReference type="PANTHER" id="PTHR11203:SF37">
    <property type="entry name" value="INTEGRATOR COMPLEX SUBUNIT 11"/>
    <property type="match status" value="1"/>
</dbReference>
<feature type="domain" description="Beta-Casp" evidence="3">
    <location>
        <begin position="250"/>
        <end position="378"/>
    </location>
</feature>
<dbReference type="InterPro" id="IPR011108">
    <property type="entry name" value="RMMBL"/>
</dbReference>
<evidence type="ECO:0000259" key="2">
    <source>
        <dbReference type="SMART" id="SM00849"/>
    </source>
</evidence>
<dbReference type="InterPro" id="IPR001279">
    <property type="entry name" value="Metallo-B-lactamas"/>
</dbReference>
<reference evidence="4" key="1">
    <citation type="submission" date="2020-05" db="EMBL/GenBank/DDBJ databases">
        <authorList>
            <person name="Chiriac C."/>
            <person name="Salcher M."/>
            <person name="Ghai R."/>
            <person name="Kavagutti S V."/>
        </authorList>
    </citation>
    <scope>NUCLEOTIDE SEQUENCE</scope>
</reference>
<sequence>MSEVAIEFLGAAGTVTGSRFLLTCESTKVMIDCGMFQGLKELRLKNWNPLGIDPGSIDAVILTHAHLDHCGYLPKLAKDGFAGKVFLTKYTGKLAEVILRDSARIQTEDAKYAALKGFSKHNPPKALYEEDDVQKVVTRFSPTEFGVRTQVAEQTFVTFQPAGHILGAAFLEVEFFGKRILFTGDMGRDEHPLLAPPKRVPIGAVDAIITESTYGDREHAPVTTGFEDAINRTIARGGSVLMPAFAVDRTEVILVRLRELTEQGLIPPVPIYADSPMALKALDFYRDAINTASPEIREEIAKTWNGRDPFDAGDLHELRSVEESKTINNPTSPCIIISASGMGTGGRVVHHLRDMLPQAKHTIVFVGFQAMGTRGRRLVDGATEVKMHGEMVPVRASIEQIQSFSVHADADELIAWMNSASEKPKQVLVVHGEGGVAETFAERVHKELDVPSKAPQLGERIVL</sequence>
<dbReference type="GO" id="GO:0016787">
    <property type="term" value="F:hydrolase activity"/>
    <property type="evidence" value="ECO:0007669"/>
    <property type="project" value="UniProtKB-KW"/>
</dbReference>
<evidence type="ECO:0000259" key="3">
    <source>
        <dbReference type="SMART" id="SM01027"/>
    </source>
</evidence>
<protein>
    <submittedName>
        <fullName evidence="4">Unannotated protein</fullName>
    </submittedName>
</protein>
<dbReference type="Pfam" id="PF07521">
    <property type="entry name" value="RMMBL"/>
    <property type="match status" value="1"/>
</dbReference>
<dbReference type="GO" id="GO:0004521">
    <property type="term" value="F:RNA endonuclease activity"/>
    <property type="evidence" value="ECO:0007669"/>
    <property type="project" value="TreeGrafter"/>
</dbReference>
<dbReference type="EMBL" id="CAEZXK010000001">
    <property type="protein sequence ID" value="CAB4678538.1"/>
    <property type="molecule type" value="Genomic_DNA"/>
</dbReference>
<dbReference type="InterPro" id="IPR036866">
    <property type="entry name" value="RibonucZ/Hydroxyglut_hydro"/>
</dbReference>
<dbReference type="SMART" id="SM01027">
    <property type="entry name" value="Beta-Casp"/>
    <property type="match status" value="1"/>
</dbReference>
<dbReference type="InterPro" id="IPR022712">
    <property type="entry name" value="Beta_Casp"/>
</dbReference>
<name>A0A6J6N010_9ZZZZ</name>
<gene>
    <name evidence="4" type="ORF">UFOPK2370_00088</name>
</gene>
<dbReference type="CDD" id="cd16295">
    <property type="entry name" value="TTHA0252-CPSF-like_MBL-fold"/>
    <property type="match status" value="1"/>
</dbReference>
<organism evidence="4">
    <name type="scientific">freshwater metagenome</name>
    <dbReference type="NCBI Taxonomy" id="449393"/>
    <lineage>
        <taxon>unclassified sequences</taxon>
        <taxon>metagenomes</taxon>
        <taxon>ecological metagenomes</taxon>
    </lineage>
</organism>
<dbReference type="AlphaFoldDB" id="A0A6J6N010"/>